<evidence type="ECO:0000256" key="1">
    <source>
        <dbReference type="SAM" id="SignalP"/>
    </source>
</evidence>
<protein>
    <submittedName>
        <fullName evidence="2">Uncharacterized protein</fullName>
    </submittedName>
</protein>
<accession>A0A5B8SUE2</accession>
<keyword evidence="1" id="KW-0732">Signal</keyword>
<evidence type="ECO:0000313" key="2">
    <source>
        <dbReference type="EMBL" id="QEA39125.1"/>
    </source>
</evidence>
<feature type="signal peptide" evidence="1">
    <location>
        <begin position="1"/>
        <end position="25"/>
    </location>
</feature>
<name>A0A5B8SUE2_9GAMM</name>
<dbReference type="Proteomes" id="UP000321272">
    <property type="component" value="Chromosome"/>
</dbReference>
<dbReference type="EMBL" id="CP042382">
    <property type="protein sequence ID" value="QEA39125.1"/>
    <property type="molecule type" value="Genomic_DNA"/>
</dbReference>
<evidence type="ECO:0000313" key="3">
    <source>
        <dbReference type="Proteomes" id="UP000321272"/>
    </source>
</evidence>
<dbReference type="AlphaFoldDB" id="A0A5B8SUE2"/>
<organism evidence="2 3">
    <name type="scientific">Pistricoccus aurantiacus</name>
    <dbReference type="NCBI Taxonomy" id="1883414"/>
    <lineage>
        <taxon>Bacteria</taxon>
        <taxon>Pseudomonadati</taxon>
        <taxon>Pseudomonadota</taxon>
        <taxon>Gammaproteobacteria</taxon>
        <taxon>Oceanospirillales</taxon>
        <taxon>Halomonadaceae</taxon>
        <taxon>Pistricoccus</taxon>
    </lineage>
</organism>
<reference evidence="2 3" key="1">
    <citation type="submission" date="2019-06" db="EMBL/GenBank/DDBJ databases">
        <title>Genome analyses of bacteria isolated from kimchi.</title>
        <authorList>
            <person name="Lee S."/>
            <person name="Ahn S."/>
            <person name="Roh S."/>
        </authorList>
    </citation>
    <scope>NUCLEOTIDE SEQUENCE [LARGE SCALE GENOMIC DNA]</scope>
    <source>
        <strain evidence="2 3">CBA4606</strain>
    </source>
</reference>
<sequence>MNIPKLALAALTVFAFGGVSGTALSDTNQYNVVFEQGSVLIICEPPEGQELTMDQFNQAFPRWITVMQKLADEGTVKRAHYLGQLKEGVFIVVDGSDRDEAMESAVALSDQLNTIFTEETGITAVDTCEFREIGPVAVLPRQ</sequence>
<dbReference type="RefSeq" id="WP_147184180.1">
    <property type="nucleotide sequence ID" value="NZ_CP042382.1"/>
</dbReference>
<dbReference type="KEGG" id="paur:FGL86_08590"/>
<dbReference type="OrthoDB" id="9916243at2"/>
<keyword evidence="3" id="KW-1185">Reference proteome</keyword>
<gene>
    <name evidence="2" type="ORF">FGL86_08590</name>
</gene>
<feature type="chain" id="PRO_5022777010" evidence="1">
    <location>
        <begin position="26"/>
        <end position="142"/>
    </location>
</feature>
<proteinExistence type="predicted"/>